<reference evidence="13 14" key="1">
    <citation type="journal article" date="2021" name="G3 (Bethesda)">
        <title>Improved contiguity of the threespine stickleback genome using long-read sequencing.</title>
        <authorList>
            <person name="Nath S."/>
            <person name="Shaw D.E."/>
            <person name="White M.A."/>
        </authorList>
    </citation>
    <scope>NUCLEOTIDE SEQUENCE [LARGE SCALE GENOMIC DNA]</scope>
    <source>
        <strain evidence="13 14">Lake Benthic</strain>
    </source>
</reference>
<evidence type="ECO:0000313" key="14">
    <source>
        <dbReference type="Proteomes" id="UP000007635"/>
    </source>
</evidence>
<evidence type="ECO:0000256" key="1">
    <source>
        <dbReference type="ARBA" id="ARBA00004173"/>
    </source>
</evidence>
<sequence length="316" mass="34285">MIPSHSGTQSPSAHGMAAGAAAALRALRTLLRRGPEATPGSFPVPGARVPPATPCVSSPPWRSSSVRTLQLSSAACAGHNKWSKVKNIKGPKDEARGRMFMKFGMLIKIAVKEGGPNPDMNLNLAQVLEQCRNKNMPKAAVEAAIRSAEKAKPASQHMFEARGPAGYLLLIEVLSDNNTRTHQEIKRVLTKNRAMLSDGARHNFNRRGVVLVPGENVSTERALELAIEAGAEDVQDTEDEEERPLLQFICDMAEVRKVRASLEQLGMQITSAGLEFVPRTLCPLDQEQLDAASTLIEALNDCPDVVRVWDNIQADS</sequence>
<evidence type="ECO:0000256" key="6">
    <source>
        <dbReference type="ARBA" id="ARBA00023159"/>
    </source>
</evidence>
<dbReference type="PANTHER" id="PTHR12532:SF0">
    <property type="entry name" value="TRANSLATIONAL ACTIVATOR OF CYTOCHROME C OXIDASE 1"/>
    <property type="match status" value="1"/>
</dbReference>
<name>G3NVP2_GASAC</name>
<keyword evidence="3" id="KW-0810">Translation regulation</keyword>
<comment type="subcellular location">
    <subcellularLocation>
        <location evidence="1">Mitochondrion</location>
    </subcellularLocation>
</comment>
<dbReference type="InterPro" id="IPR049083">
    <property type="entry name" value="TACO1_YebC_N"/>
</dbReference>
<keyword evidence="5" id="KW-0496">Mitochondrion</keyword>
<dbReference type="AlphaFoldDB" id="G3NVP2"/>
<evidence type="ECO:0000256" key="4">
    <source>
        <dbReference type="ARBA" id="ARBA00023054"/>
    </source>
</evidence>
<dbReference type="InterPro" id="IPR002876">
    <property type="entry name" value="Transcrip_reg_TACO1-like"/>
</dbReference>
<evidence type="ECO:0000259" key="12">
    <source>
        <dbReference type="Pfam" id="PF20772"/>
    </source>
</evidence>
<dbReference type="InterPro" id="IPR026564">
    <property type="entry name" value="Transcrip_reg_TACO1-like_dom3"/>
</dbReference>
<proteinExistence type="inferred from homology"/>
<evidence type="ECO:0000256" key="10">
    <source>
        <dbReference type="SAM" id="MobiDB-lite"/>
    </source>
</evidence>
<dbReference type="Pfam" id="PF01709">
    <property type="entry name" value="Transcrip_reg"/>
    <property type="match status" value="1"/>
</dbReference>
<feature type="region of interest" description="Disordered" evidence="10">
    <location>
        <begin position="34"/>
        <end position="60"/>
    </location>
</feature>
<dbReference type="InterPro" id="IPR017856">
    <property type="entry name" value="Integrase-like_N"/>
</dbReference>
<dbReference type="GeneTree" id="ENSGT00390000012820"/>
<dbReference type="InterPro" id="IPR048300">
    <property type="entry name" value="TACO1_YebC-like_2nd/3rd_dom"/>
</dbReference>
<keyword evidence="6" id="KW-0010">Activator</keyword>
<evidence type="ECO:0000256" key="7">
    <source>
        <dbReference type="ARBA" id="ARBA00053642"/>
    </source>
</evidence>
<evidence type="ECO:0000256" key="2">
    <source>
        <dbReference type="ARBA" id="ARBA00008724"/>
    </source>
</evidence>
<dbReference type="InterPro" id="IPR029072">
    <property type="entry name" value="YebC-like"/>
</dbReference>
<dbReference type="GO" id="GO:0005739">
    <property type="term" value="C:mitochondrion"/>
    <property type="evidence" value="ECO:0007669"/>
    <property type="project" value="UniProtKB-SubCell"/>
</dbReference>
<evidence type="ECO:0000256" key="9">
    <source>
        <dbReference type="ARBA" id="ARBA00075676"/>
    </source>
</evidence>
<keyword evidence="14" id="KW-1185">Reference proteome</keyword>
<dbReference type="HAMAP" id="MF_00693">
    <property type="entry name" value="Transcrip_reg_TACO1"/>
    <property type="match status" value="1"/>
</dbReference>
<comment type="function">
    <text evidence="7">Acts as a translational activator of mitochondrially-encoded cytochrome c oxidase 1.</text>
</comment>
<accession>G3NVP2</accession>
<dbReference type="Proteomes" id="UP000007635">
    <property type="component" value="Chromosome V"/>
</dbReference>
<keyword evidence="4" id="KW-0175">Coiled coil</keyword>
<dbReference type="Gene3D" id="1.10.10.200">
    <property type="match status" value="1"/>
</dbReference>
<reference evidence="13" key="3">
    <citation type="submission" date="2025-09" db="UniProtKB">
        <authorList>
            <consortium name="Ensembl"/>
        </authorList>
    </citation>
    <scope>IDENTIFICATION</scope>
</reference>
<evidence type="ECO:0000256" key="3">
    <source>
        <dbReference type="ARBA" id="ARBA00022845"/>
    </source>
</evidence>
<comment type="similarity">
    <text evidence="2">Belongs to the TACO1 family.</text>
</comment>
<dbReference type="PANTHER" id="PTHR12532">
    <property type="entry name" value="TRANSLATIONAL ACTIVATOR OF CYTOCHROME C OXIDASE 1"/>
    <property type="match status" value="1"/>
</dbReference>
<evidence type="ECO:0000256" key="8">
    <source>
        <dbReference type="ARBA" id="ARBA00073666"/>
    </source>
</evidence>
<feature type="domain" description="TACO1/YebC-like N-terminal" evidence="12">
    <location>
        <begin position="80"/>
        <end position="149"/>
    </location>
</feature>
<evidence type="ECO:0000313" key="13">
    <source>
        <dbReference type="Ensembl" id="ENSGACP00000009411.2"/>
    </source>
</evidence>
<dbReference type="Ensembl" id="ENSGACT00000009431.2">
    <property type="protein sequence ID" value="ENSGACP00000009411.2"/>
    <property type="gene ID" value="ENSGACG00000007104.2"/>
</dbReference>
<dbReference type="FunFam" id="1.10.10.200:FF:000002">
    <property type="entry name" value="Probable transcriptional regulatory protein CLM62_37755"/>
    <property type="match status" value="1"/>
</dbReference>
<dbReference type="SUPFAM" id="SSF75625">
    <property type="entry name" value="YebC-like"/>
    <property type="match status" value="1"/>
</dbReference>
<evidence type="ECO:0000256" key="5">
    <source>
        <dbReference type="ARBA" id="ARBA00023128"/>
    </source>
</evidence>
<feature type="domain" description="TACO1/YebC-like second and third" evidence="11">
    <location>
        <begin position="156"/>
        <end position="312"/>
    </location>
</feature>
<protein>
    <recommendedName>
        <fullName evidence="8">Translational activator of cytochrome c oxidase 1</fullName>
    </recommendedName>
    <alternativeName>
        <fullName evidence="9">Coiled-coil domain-containing protein 44</fullName>
    </alternativeName>
</protein>
<dbReference type="Pfam" id="PF20772">
    <property type="entry name" value="TACO1_YebC_N"/>
    <property type="match status" value="1"/>
</dbReference>
<dbReference type="Gene3D" id="3.30.70.980">
    <property type="match status" value="2"/>
</dbReference>
<dbReference type="Bgee" id="ENSGACG00000007104">
    <property type="expression patterns" value="Expressed in muscle tissue and 13 other cell types or tissues"/>
</dbReference>
<evidence type="ECO:0000259" key="11">
    <source>
        <dbReference type="Pfam" id="PF01709"/>
    </source>
</evidence>
<dbReference type="FunFam" id="3.30.70.980:FF:000008">
    <property type="entry name" value="Translational activator of cytochrome c oxidase 1"/>
    <property type="match status" value="1"/>
</dbReference>
<organism evidence="13 14">
    <name type="scientific">Gasterosteus aculeatus aculeatus</name>
    <name type="common">three-spined stickleback</name>
    <dbReference type="NCBI Taxonomy" id="481459"/>
    <lineage>
        <taxon>Eukaryota</taxon>
        <taxon>Metazoa</taxon>
        <taxon>Chordata</taxon>
        <taxon>Craniata</taxon>
        <taxon>Vertebrata</taxon>
        <taxon>Euteleostomi</taxon>
        <taxon>Actinopterygii</taxon>
        <taxon>Neopterygii</taxon>
        <taxon>Teleostei</taxon>
        <taxon>Neoteleostei</taxon>
        <taxon>Acanthomorphata</taxon>
        <taxon>Eupercaria</taxon>
        <taxon>Perciformes</taxon>
        <taxon>Cottioidei</taxon>
        <taxon>Gasterosteales</taxon>
        <taxon>Gasterosteidae</taxon>
        <taxon>Gasterosteus</taxon>
    </lineage>
</organism>
<dbReference type="GO" id="GO:0006417">
    <property type="term" value="P:regulation of translation"/>
    <property type="evidence" value="ECO:0007669"/>
    <property type="project" value="UniProtKB-KW"/>
</dbReference>
<reference evidence="13" key="2">
    <citation type="submission" date="2025-08" db="UniProtKB">
        <authorList>
            <consortium name="Ensembl"/>
        </authorList>
    </citation>
    <scope>IDENTIFICATION</scope>
</reference>